<evidence type="ECO:0000313" key="3">
    <source>
        <dbReference type="EMBL" id="CAB4820647.1"/>
    </source>
</evidence>
<organism evidence="2">
    <name type="scientific">freshwater metagenome</name>
    <dbReference type="NCBI Taxonomy" id="449393"/>
    <lineage>
        <taxon>unclassified sequences</taxon>
        <taxon>metagenomes</taxon>
        <taxon>ecological metagenomes</taxon>
    </lineage>
</organism>
<evidence type="ECO:0000313" key="1">
    <source>
        <dbReference type="EMBL" id="CAB4363061.1"/>
    </source>
</evidence>
<evidence type="ECO:0000313" key="5">
    <source>
        <dbReference type="EMBL" id="CAB4923108.1"/>
    </source>
</evidence>
<evidence type="ECO:0000313" key="4">
    <source>
        <dbReference type="EMBL" id="CAB4847839.1"/>
    </source>
</evidence>
<sequence>MVAPDQWPTDVPPSGTASWYVRTEELQHHRWRVRCHVNDRHPDGELIADPGELHDTFLLWDADLDEAGRPVLSVNPAVSPGAPPMWFVHLDERDTDPPATLLVAFASDHLPPGTVVSDPVFFSMPVRNDQQVGAIRWWHGDAVVDQLFVREDLRRLHVGTVLIYAASAFHQFNGWAGRLHSDGRRTHLGEALVTGLRHPDRIARLQQLMPPMDPGTATT</sequence>
<dbReference type="EMBL" id="CAFBIY010000020">
    <property type="protein sequence ID" value="CAB4847839.1"/>
    <property type="molecule type" value="Genomic_DNA"/>
</dbReference>
<dbReference type="EMBL" id="CAFBOL010000005">
    <property type="protein sequence ID" value="CAB4974204.1"/>
    <property type="molecule type" value="Genomic_DNA"/>
</dbReference>
<dbReference type="EMBL" id="CAESGF010000004">
    <property type="protein sequence ID" value="CAB4363061.1"/>
    <property type="molecule type" value="Genomic_DNA"/>
</dbReference>
<name>A0A6J6RKF5_9ZZZZ</name>
<dbReference type="InterPro" id="IPR016181">
    <property type="entry name" value="Acyl_CoA_acyltransferase"/>
</dbReference>
<dbReference type="SUPFAM" id="SSF55729">
    <property type="entry name" value="Acyl-CoA N-acyltransferases (Nat)"/>
    <property type="match status" value="1"/>
</dbReference>
<proteinExistence type="predicted"/>
<dbReference type="AlphaFoldDB" id="A0A6J6RKF5"/>
<reference evidence="2" key="1">
    <citation type="submission" date="2020-05" db="EMBL/GenBank/DDBJ databases">
        <authorList>
            <person name="Chiriac C."/>
            <person name="Salcher M."/>
            <person name="Ghai R."/>
            <person name="Kavagutti S V."/>
        </authorList>
    </citation>
    <scope>NUCLEOTIDE SEQUENCE</scope>
</reference>
<dbReference type="EMBL" id="CAFBMT010000004">
    <property type="protein sequence ID" value="CAB4923108.1"/>
    <property type="molecule type" value="Genomic_DNA"/>
</dbReference>
<accession>A0A6J6RKF5</accession>
<evidence type="ECO:0000313" key="2">
    <source>
        <dbReference type="EMBL" id="CAB4721935.1"/>
    </source>
</evidence>
<protein>
    <submittedName>
        <fullName evidence="2">Unannotated protein</fullName>
    </submittedName>
</protein>
<dbReference type="EMBL" id="CAFAAV010000095">
    <property type="protein sequence ID" value="CAB4820647.1"/>
    <property type="molecule type" value="Genomic_DNA"/>
</dbReference>
<evidence type="ECO:0000313" key="6">
    <source>
        <dbReference type="EMBL" id="CAB4974204.1"/>
    </source>
</evidence>
<gene>
    <name evidence="2" type="ORF">UFOPK2656_01416</name>
    <name evidence="3" type="ORF">UFOPK3099_01363</name>
    <name evidence="4" type="ORF">UFOPK3267_00561</name>
    <name evidence="5" type="ORF">UFOPK3651_00987</name>
    <name evidence="6" type="ORF">UFOPK3931_00384</name>
    <name evidence="1" type="ORF">UFOPK4189_00838</name>
</gene>
<dbReference type="EMBL" id="CAEZYF010000007">
    <property type="protein sequence ID" value="CAB4721935.1"/>
    <property type="molecule type" value="Genomic_DNA"/>
</dbReference>